<dbReference type="InterPro" id="IPR039554">
    <property type="entry name" value="HigA2-like_HTH"/>
</dbReference>
<feature type="domain" description="HigA2-like helix-turn-helix" evidence="1">
    <location>
        <begin position="11"/>
        <end position="90"/>
    </location>
</feature>
<gene>
    <name evidence="2" type="ORF">SAMN05216370_0030</name>
</gene>
<name>A0AB37ZGD5_9PSED</name>
<dbReference type="EMBL" id="FMTL01000010">
    <property type="protein sequence ID" value="SCW89341.1"/>
    <property type="molecule type" value="Genomic_DNA"/>
</dbReference>
<keyword evidence="2" id="KW-0238">DNA-binding</keyword>
<dbReference type="SUPFAM" id="SSF47413">
    <property type="entry name" value="lambda repressor-like DNA-binding domains"/>
    <property type="match status" value="1"/>
</dbReference>
<dbReference type="Gene3D" id="1.10.260.40">
    <property type="entry name" value="lambda repressor-like DNA-binding domains"/>
    <property type="match status" value="1"/>
</dbReference>
<sequence>MIELEQGSGNVYADIGAAEPDEMMVKAQLVAKLAEIIEARHFTNQAEAAAVIGLTQPKLSSLLRGNFRGISEAKLMDCLLRLGRDVQIVVGPARARPEPGRLAVVMAS</sequence>
<organism evidence="2 3">
    <name type="scientific">Pseudomonas peli</name>
    <dbReference type="NCBI Taxonomy" id="592361"/>
    <lineage>
        <taxon>Bacteria</taxon>
        <taxon>Pseudomonadati</taxon>
        <taxon>Pseudomonadota</taxon>
        <taxon>Gammaproteobacteria</taxon>
        <taxon>Pseudomonadales</taxon>
        <taxon>Pseudomonadaceae</taxon>
        <taxon>Pseudomonas</taxon>
    </lineage>
</organism>
<dbReference type="Pfam" id="PF13744">
    <property type="entry name" value="HTH_37"/>
    <property type="match status" value="1"/>
</dbReference>
<comment type="caution">
    <text evidence="2">The sequence shown here is derived from an EMBL/GenBank/DDBJ whole genome shotgun (WGS) entry which is preliminary data.</text>
</comment>
<protein>
    <submittedName>
        <fullName evidence="2">Predicted DNA-binding protein, contains XRE-type HTH domain</fullName>
    </submittedName>
</protein>
<reference evidence="2 3" key="1">
    <citation type="submission" date="2016-10" db="EMBL/GenBank/DDBJ databases">
        <authorList>
            <person name="Varghese N."/>
            <person name="Submissions S."/>
        </authorList>
    </citation>
    <scope>NUCLEOTIDE SEQUENCE [LARGE SCALE GENOMIC DNA]</scope>
    <source>
        <strain evidence="2 3">DSM 17833</strain>
    </source>
</reference>
<evidence type="ECO:0000313" key="3">
    <source>
        <dbReference type="Proteomes" id="UP000242418"/>
    </source>
</evidence>
<dbReference type="GO" id="GO:0003677">
    <property type="term" value="F:DNA binding"/>
    <property type="evidence" value="ECO:0007669"/>
    <property type="project" value="UniProtKB-KW"/>
</dbReference>
<dbReference type="InterPro" id="IPR010982">
    <property type="entry name" value="Lambda_DNA-bd_dom_sf"/>
</dbReference>
<dbReference type="Proteomes" id="UP000242418">
    <property type="component" value="Unassembled WGS sequence"/>
</dbReference>
<keyword evidence="3" id="KW-1185">Reference proteome</keyword>
<dbReference type="AlphaFoldDB" id="A0AB37ZGD5"/>
<proteinExistence type="predicted"/>
<evidence type="ECO:0000313" key="2">
    <source>
        <dbReference type="EMBL" id="SCW89341.1"/>
    </source>
</evidence>
<dbReference type="RefSeq" id="WP_090256222.1">
    <property type="nucleotide sequence ID" value="NZ_FMTL01000010.1"/>
</dbReference>
<evidence type="ECO:0000259" key="1">
    <source>
        <dbReference type="Pfam" id="PF13744"/>
    </source>
</evidence>
<accession>A0AB37ZGD5</accession>